<dbReference type="Gene3D" id="3.30.565.10">
    <property type="entry name" value="Histidine kinase-like ATPase, C-terminal domain"/>
    <property type="match status" value="1"/>
</dbReference>
<protein>
    <recommendedName>
        <fullName evidence="3">ATP-binding protein</fullName>
    </recommendedName>
</protein>
<comment type="caution">
    <text evidence="1">The sequence shown here is derived from an EMBL/GenBank/DDBJ whole genome shotgun (WGS) entry which is preliminary data.</text>
</comment>
<evidence type="ECO:0000313" key="1">
    <source>
        <dbReference type="EMBL" id="GIJ08028.1"/>
    </source>
</evidence>
<dbReference type="Proteomes" id="UP000647017">
    <property type="component" value="Unassembled WGS sequence"/>
</dbReference>
<accession>A0ABQ4HQV2</accession>
<proteinExistence type="predicted"/>
<dbReference type="EMBL" id="BOOZ01000004">
    <property type="protein sequence ID" value="GIJ08028.1"/>
    <property type="molecule type" value="Genomic_DNA"/>
</dbReference>
<reference evidence="1 2" key="1">
    <citation type="submission" date="2021-01" db="EMBL/GenBank/DDBJ databases">
        <title>Whole genome shotgun sequence of Verrucosispora andamanensis NBRC 109075.</title>
        <authorList>
            <person name="Komaki H."/>
            <person name="Tamura T."/>
        </authorList>
    </citation>
    <scope>NUCLEOTIDE SEQUENCE [LARGE SCALE GENOMIC DNA]</scope>
    <source>
        <strain evidence="1 2">NBRC 109075</strain>
    </source>
</reference>
<keyword evidence="2" id="KW-1185">Reference proteome</keyword>
<evidence type="ECO:0008006" key="3">
    <source>
        <dbReference type="Google" id="ProtNLM"/>
    </source>
</evidence>
<name>A0ABQ4HQV2_9ACTN</name>
<organism evidence="1 2">
    <name type="scientific">Micromonospora andamanensis</name>
    <dbReference type="NCBI Taxonomy" id="1287068"/>
    <lineage>
        <taxon>Bacteria</taxon>
        <taxon>Bacillati</taxon>
        <taxon>Actinomycetota</taxon>
        <taxon>Actinomycetes</taxon>
        <taxon>Micromonosporales</taxon>
        <taxon>Micromonosporaceae</taxon>
        <taxon>Micromonospora</taxon>
    </lineage>
</organism>
<sequence>MLGTSYWIAITGNPIIRERECLSSAASRSANRVPVFDVVAAVRELVTNAVRHAVASAGSNRLLYPKHLRTWELLRVTCAKVRPVAVLISVDVAGA</sequence>
<dbReference type="InterPro" id="IPR036890">
    <property type="entry name" value="HATPase_C_sf"/>
</dbReference>
<evidence type="ECO:0000313" key="2">
    <source>
        <dbReference type="Proteomes" id="UP000647017"/>
    </source>
</evidence>
<gene>
    <name evidence="1" type="ORF">Van01_12420</name>
</gene>